<evidence type="ECO:0008006" key="15">
    <source>
        <dbReference type="Google" id="ProtNLM"/>
    </source>
</evidence>
<keyword evidence="9 11" id="KW-0342">GTP-binding</keyword>
<gene>
    <name evidence="13" type="primary">ARL1</name>
</gene>
<dbReference type="GO" id="GO:0005794">
    <property type="term" value="C:Golgi apparatus"/>
    <property type="evidence" value="ECO:0007669"/>
    <property type="project" value="UniProtKB-SubCell"/>
</dbReference>
<protein>
    <recommendedName>
        <fullName evidence="15">ADP-ribosylation factor-like protein 1</fullName>
    </recommendedName>
</protein>
<dbReference type="GO" id="GO:0046872">
    <property type="term" value="F:metal ion binding"/>
    <property type="evidence" value="ECO:0007669"/>
    <property type="project" value="UniProtKB-KW"/>
</dbReference>
<dbReference type="Ensembl" id="ENSOTST00005079472.2">
    <property type="protein sequence ID" value="ENSOTSP00005073336.2"/>
    <property type="gene ID" value="ENSOTSG00005034620.2"/>
</dbReference>
<dbReference type="PRINTS" id="PR00328">
    <property type="entry name" value="SAR1GTPBP"/>
</dbReference>
<dbReference type="GO" id="GO:0015031">
    <property type="term" value="P:protein transport"/>
    <property type="evidence" value="ECO:0007669"/>
    <property type="project" value="UniProtKB-KW"/>
</dbReference>
<accession>A0A8C8I8V6</accession>
<dbReference type="GeneTree" id="ENSGT00940000155118"/>
<dbReference type="AlphaFoldDB" id="A0A8C8I8V6"/>
<keyword evidence="7" id="KW-0653">Protein transport</keyword>
<evidence type="ECO:0000256" key="9">
    <source>
        <dbReference type="ARBA" id="ARBA00023134"/>
    </source>
</evidence>
<evidence type="ECO:0000256" key="6">
    <source>
        <dbReference type="ARBA" id="ARBA00022892"/>
    </source>
</evidence>
<dbReference type="GO" id="GO:0005525">
    <property type="term" value="F:GTP binding"/>
    <property type="evidence" value="ECO:0007669"/>
    <property type="project" value="UniProtKB-KW"/>
</dbReference>
<dbReference type="Pfam" id="PF00025">
    <property type="entry name" value="Arf"/>
    <property type="match status" value="1"/>
</dbReference>
<evidence type="ECO:0000256" key="5">
    <source>
        <dbReference type="ARBA" id="ARBA00022741"/>
    </source>
</evidence>
<keyword evidence="12" id="KW-0479">Metal-binding</keyword>
<evidence type="ECO:0000256" key="12">
    <source>
        <dbReference type="PIRSR" id="PIRSR606689-2"/>
    </source>
</evidence>
<dbReference type="GO" id="GO:0016192">
    <property type="term" value="P:vesicle-mediated transport"/>
    <property type="evidence" value="ECO:0007669"/>
    <property type="project" value="UniProtKB-KW"/>
</dbReference>
<comment type="similarity">
    <text evidence="2">Belongs to the small GTPase superfamily. Arf family.</text>
</comment>
<reference evidence="13" key="1">
    <citation type="submission" date="2025-08" db="UniProtKB">
        <authorList>
            <consortium name="Ensembl"/>
        </authorList>
    </citation>
    <scope>IDENTIFICATION</scope>
</reference>
<keyword evidence="5 11" id="KW-0547">Nucleotide-binding</keyword>
<name>A0A8C8I8V6_ONCTS</name>
<keyword evidence="8" id="KW-0333">Golgi apparatus</keyword>
<sequence length="142" mass="16048">MDGFFFNLFSGLFCTRKIRILILWLDGAGKKTTIYRLLVGEVVTTITTIGFNMETVTYKDLTFQVWDLGGQTSIRPYWRCYYSKTDAVIYVVDSSDQDGMGISKSELVAMLEISQSNHPQLKIGSFIPPPLPCNYSLGCCFK</sequence>
<dbReference type="GO" id="GO:0003924">
    <property type="term" value="F:GTPase activity"/>
    <property type="evidence" value="ECO:0007669"/>
    <property type="project" value="InterPro"/>
</dbReference>
<evidence type="ECO:0000256" key="10">
    <source>
        <dbReference type="ARBA" id="ARBA00023288"/>
    </source>
</evidence>
<evidence type="ECO:0000313" key="14">
    <source>
        <dbReference type="Proteomes" id="UP000694402"/>
    </source>
</evidence>
<keyword evidence="14" id="KW-1185">Reference proteome</keyword>
<evidence type="ECO:0000256" key="1">
    <source>
        <dbReference type="ARBA" id="ARBA00004555"/>
    </source>
</evidence>
<feature type="binding site" evidence="12">
    <location>
        <position position="48"/>
    </location>
    <ligand>
        <name>Mg(2+)</name>
        <dbReference type="ChEBI" id="CHEBI:18420"/>
    </ligand>
</feature>
<evidence type="ECO:0000256" key="8">
    <source>
        <dbReference type="ARBA" id="ARBA00023034"/>
    </source>
</evidence>
<evidence type="ECO:0000256" key="3">
    <source>
        <dbReference type="ARBA" id="ARBA00022448"/>
    </source>
</evidence>
<dbReference type="SMART" id="SM00177">
    <property type="entry name" value="ARF"/>
    <property type="match status" value="1"/>
</dbReference>
<proteinExistence type="inferred from homology"/>
<keyword evidence="4" id="KW-0519">Myristate</keyword>
<dbReference type="FunFam" id="3.40.50.300:FF:003500">
    <property type="entry name" value="ADP-ribosylation factor 1"/>
    <property type="match status" value="1"/>
</dbReference>
<dbReference type="PANTHER" id="PTHR11711">
    <property type="entry name" value="ADP RIBOSYLATION FACTOR-RELATED"/>
    <property type="match status" value="1"/>
</dbReference>
<dbReference type="InterPro" id="IPR024156">
    <property type="entry name" value="Small_GTPase_ARF"/>
</dbReference>
<evidence type="ECO:0000256" key="2">
    <source>
        <dbReference type="ARBA" id="ARBA00010290"/>
    </source>
</evidence>
<feature type="binding site" evidence="11">
    <location>
        <position position="70"/>
    </location>
    <ligand>
        <name>GTP</name>
        <dbReference type="ChEBI" id="CHEBI:37565"/>
    </ligand>
</feature>
<evidence type="ECO:0000256" key="7">
    <source>
        <dbReference type="ARBA" id="ARBA00022927"/>
    </source>
</evidence>
<dbReference type="InterPro" id="IPR006689">
    <property type="entry name" value="Small_GTPase_ARF/SAR"/>
</dbReference>
<keyword evidence="3" id="KW-0813">Transport</keyword>
<dbReference type="Proteomes" id="UP000694402">
    <property type="component" value="Unassembled WGS sequence"/>
</dbReference>
<reference evidence="13" key="2">
    <citation type="submission" date="2025-09" db="UniProtKB">
        <authorList>
            <consortium name="Ensembl"/>
        </authorList>
    </citation>
    <scope>IDENTIFICATION</scope>
</reference>
<evidence type="ECO:0000313" key="13">
    <source>
        <dbReference type="Ensembl" id="ENSOTSP00005073336.2"/>
    </source>
</evidence>
<keyword evidence="10" id="KW-0449">Lipoprotein</keyword>
<keyword evidence="12" id="KW-0460">Magnesium</keyword>
<dbReference type="SUPFAM" id="SSF52540">
    <property type="entry name" value="P-loop containing nucleoside triphosphate hydrolases"/>
    <property type="match status" value="1"/>
</dbReference>
<dbReference type="PROSITE" id="PS51417">
    <property type="entry name" value="ARF"/>
    <property type="match status" value="1"/>
</dbReference>
<dbReference type="Gene3D" id="3.40.50.300">
    <property type="entry name" value="P-loop containing nucleotide triphosphate hydrolases"/>
    <property type="match status" value="1"/>
</dbReference>
<evidence type="ECO:0000256" key="4">
    <source>
        <dbReference type="ARBA" id="ARBA00022707"/>
    </source>
</evidence>
<evidence type="ECO:0000256" key="11">
    <source>
        <dbReference type="PIRSR" id="PIRSR606689-1"/>
    </source>
</evidence>
<comment type="subcellular location">
    <subcellularLocation>
        <location evidence="1">Golgi apparatus</location>
    </subcellularLocation>
</comment>
<dbReference type="InterPro" id="IPR027417">
    <property type="entry name" value="P-loop_NTPase"/>
</dbReference>
<keyword evidence="6" id="KW-0931">ER-Golgi transport</keyword>
<organism evidence="13 14">
    <name type="scientific">Oncorhynchus tshawytscha</name>
    <name type="common">Chinook salmon</name>
    <name type="synonym">Salmo tshawytscha</name>
    <dbReference type="NCBI Taxonomy" id="74940"/>
    <lineage>
        <taxon>Eukaryota</taxon>
        <taxon>Metazoa</taxon>
        <taxon>Chordata</taxon>
        <taxon>Craniata</taxon>
        <taxon>Vertebrata</taxon>
        <taxon>Euteleostomi</taxon>
        <taxon>Actinopterygii</taxon>
        <taxon>Neopterygii</taxon>
        <taxon>Teleostei</taxon>
        <taxon>Protacanthopterygii</taxon>
        <taxon>Salmoniformes</taxon>
        <taxon>Salmonidae</taxon>
        <taxon>Salmoninae</taxon>
        <taxon>Oncorhynchus</taxon>
    </lineage>
</organism>